<dbReference type="eggNOG" id="COG0357">
    <property type="taxonomic scope" value="Bacteria"/>
</dbReference>
<dbReference type="Pfam" id="PF02527">
    <property type="entry name" value="GidB"/>
    <property type="match status" value="1"/>
</dbReference>
<keyword evidence="1 6" id="KW-0963">Cytoplasm</keyword>
<organism evidence="7 8">
    <name type="scientific">Synergistes jonesii</name>
    <dbReference type="NCBI Taxonomy" id="2754"/>
    <lineage>
        <taxon>Bacteria</taxon>
        <taxon>Thermotogati</taxon>
        <taxon>Synergistota</taxon>
        <taxon>Synergistia</taxon>
        <taxon>Synergistales</taxon>
        <taxon>Synergistaceae</taxon>
        <taxon>Synergistes</taxon>
    </lineage>
</organism>
<evidence type="ECO:0000256" key="3">
    <source>
        <dbReference type="ARBA" id="ARBA00022603"/>
    </source>
</evidence>
<dbReference type="Proteomes" id="UP000027665">
    <property type="component" value="Unassembled WGS sequence"/>
</dbReference>
<keyword evidence="4 6" id="KW-0808">Transferase</keyword>
<reference evidence="7 8" key="1">
    <citation type="submission" date="2014-04" db="EMBL/GenBank/DDBJ databases">
        <title>Draft Genome Sequence of Synergistes jonesii.</title>
        <authorList>
            <person name="Coil D.A."/>
            <person name="Eisen J.A."/>
            <person name="Holland-Moritz H.E."/>
        </authorList>
    </citation>
    <scope>NUCLEOTIDE SEQUENCE [LARGE SCALE GENOMIC DNA]</scope>
    <source>
        <strain evidence="7 8">78-1</strain>
    </source>
</reference>
<dbReference type="InterPro" id="IPR003682">
    <property type="entry name" value="rRNA_ssu_MeTfrase_G"/>
</dbReference>
<keyword evidence="5 6" id="KW-0949">S-adenosyl-L-methionine</keyword>
<dbReference type="InterPro" id="IPR029063">
    <property type="entry name" value="SAM-dependent_MTases_sf"/>
</dbReference>
<dbReference type="EMBL" id="JMKI01000031">
    <property type="protein sequence ID" value="KEJ92272.1"/>
    <property type="molecule type" value="Genomic_DNA"/>
</dbReference>
<evidence type="ECO:0000256" key="6">
    <source>
        <dbReference type="HAMAP-Rule" id="MF_00074"/>
    </source>
</evidence>
<evidence type="ECO:0000313" key="7">
    <source>
        <dbReference type="EMBL" id="KEJ92272.1"/>
    </source>
</evidence>
<comment type="similarity">
    <text evidence="6">Belongs to the methyltransferase superfamily. RNA methyltransferase RsmG family.</text>
</comment>
<dbReference type="PANTHER" id="PTHR31760:SF0">
    <property type="entry name" value="S-ADENOSYL-L-METHIONINE-DEPENDENT METHYLTRANSFERASES SUPERFAMILY PROTEIN"/>
    <property type="match status" value="1"/>
</dbReference>
<dbReference type="STRING" id="2754.EH55_04520"/>
<evidence type="ECO:0000256" key="5">
    <source>
        <dbReference type="ARBA" id="ARBA00022691"/>
    </source>
</evidence>
<feature type="binding site" evidence="6">
    <location>
        <begin position="121"/>
        <end position="122"/>
    </location>
    <ligand>
        <name>S-adenosyl-L-methionine</name>
        <dbReference type="ChEBI" id="CHEBI:59789"/>
    </ligand>
</feature>
<feature type="binding site" evidence="6">
    <location>
        <position position="75"/>
    </location>
    <ligand>
        <name>S-adenosyl-L-methionine</name>
        <dbReference type="ChEBI" id="CHEBI:59789"/>
    </ligand>
</feature>
<dbReference type="EC" id="2.1.1.-" evidence="6"/>
<dbReference type="NCBIfam" id="TIGR00138">
    <property type="entry name" value="rsmG_gidB"/>
    <property type="match status" value="1"/>
</dbReference>
<evidence type="ECO:0000256" key="2">
    <source>
        <dbReference type="ARBA" id="ARBA00022552"/>
    </source>
</evidence>
<dbReference type="HAMAP" id="MF_00074">
    <property type="entry name" value="16SrRNA_methyltr_G"/>
    <property type="match status" value="1"/>
</dbReference>
<keyword evidence="2 6" id="KW-0698">rRNA processing</keyword>
<dbReference type="CDD" id="cd02440">
    <property type="entry name" value="AdoMet_MTases"/>
    <property type="match status" value="1"/>
</dbReference>
<proteinExistence type="inferred from homology"/>
<dbReference type="Gene3D" id="3.40.50.150">
    <property type="entry name" value="Vaccinia Virus protein VP39"/>
    <property type="match status" value="1"/>
</dbReference>
<feature type="binding site" evidence="6">
    <location>
        <position position="70"/>
    </location>
    <ligand>
        <name>S-adenosyl-L-methionine</name>
        <dbReference type="ChEBI" id="CHEBI:59789"/>
    </ligand>
</feature>
<keyword evidence="3 6" id="KW-0489">Methyltransferase</keyword>
<evidence type="ECO:0000256" key="4">
    <source>
        <dbReference type="ARBA" id="ARBA00022679"/>
    </source>
</evidence>
<dbReference type="GO" id="GO:0070043">
    <property type="term" value="F:rRNA (guanine-N7-)-methyltransferase activity"/>
    <property type="evidence" value="ECO:0007669"/>
    <property type="project" value="UniProtKB-UniRule"/>
</dbReference>
<comment type="caution">
    <text evidence="7">The sequence shown here is derived from an EMBL/GenBank/DDBJ whole genome shotgun (WGS) entry which is preliminary data.</text>
</comment>
<comment type="function">
    <text evidence="6">Specifically methylates the N7 position of a guanine in 16S rRNA.</text>
</comment>
<keyword evidence="8" id="KW-1185">Reference proteome</keyword>
<evidence type="ECO:0000256" key="1">
    <source>
        <dbReference type="ARBA" id="ARBA00022490"/>
    </source>
</evidence>
<dbReference type="PIRSF" id="PIRSF003078">
    <property type="entry name" value="GidB"/>
    <property type="match status" value="1"/>
</dbReference>
<comment type="subcellular location">
    <subcellularLocation>
        <location evidence="6">Cytoplasm</location>
    </subcellularLocation>
</comment>
<dbReference type="SUPFAM" id="SSF53335">
    <property type="entry name" value="S-adenosyl-L-methionine-dependent methyltransferases"/>
    <property type="match status" value="1"/>
</dbReference>
<comment type="caution">
    <text evidence="6">Lacks conserved residue(s) required for the propagation of feature annotation.</text>
</comment>
<dbReference type="GO" id="GO:0005829">
    <property type="term" value="C:cytosol"/>
    <property type="evidence" value="ECO:0007669"/>
    <property type="project" value="TreeGrafter"/>
</dbReference>
<feature type="binding site" evidence="6">
    <location>
        <position position="138"/>
    </location>
    <ligand>
        <name>S-adenosyl-L-methionine</name>
        <dbReference type="ChEBI" id="CHEBI:59789"/>
    </ligand>
</feature>
<name>A0A073J3G7_9BACT</name>
<dbReference type="AlphaFoldDB" id="A0A073J3G7"/>
<evidence type="ECO:0000313" key="8">
    <source>
        <dbReference type="Proteomes" id="UP000027665"/>
    </source>
</evidence>
<dbReference type="PANTHER" id="PTHR31760">
    <property type="entry name" value="S-ADENOSYL-L-METHIONINE-DEPENDENT METHYLTRANSFERASES SUPERFAMILY PROTEIN"/>
    <property type="match status" value="1"/>
</dbReference>
<sequence>MESIGVEKIKKIVSENEGKLRRYVELLIKANELARLTGPSDEETLWNAHIIDCAYALPLLPERGSAIDVGTGGGLPGIVWAVCRKELKVTLLDSISRKCAQLERIAGLMALGNVTVVCSRSEDYAKKSGANYDVAAARALCSAGILAEYLAPFVKRKGRLIAFKGPKAREELDAVGGKWGRLGLSQPEPVHYRLADMDRYFVIWEKASPMPKGYPRRPGMAEKFPWYLAGKK</sequence>
<accession>A0A073J3G7</accession>
<dbReference type="PATRIC" id="fig|2754.20.peg.82"/>
<gene>
    <name evidence="6" type="primary">rsmG</name>
    <name evidence="7" type="ORF">EH55_04520</name>
</gene>
<protein>
    <recommendedName>
        <fullName evidence="6">Ribosomal RNA small subunit methyltransferase G</fullName>
        <ecNumber evidence="6">2.1.1.-</ecNumber>
    </recommendedName>
    <alternativeName>
        <fullName evidence="6">16S rRNA 7-methylguanosine methyltransferase</fullName>
        <shortName evidence="6">16S rRNA m7G methyltransferase</shortName>
    </alternativeName>
</protein>